<keyword evidence="4" id="KW-0723">Serine/threonine-protein kinase</keyword>
<keyword evidence="7" id="KW-0418">Kinase</keyword>
<feature type="domain" description="Protein kinase" evidence="6">
    <location>
        <begin position="18"/>
        <end position="295"/>
    </location>
</feature>
<keyword evidence="2 3" id="KW-0067">ATP-binding</keyword>
<comment type="similarity">
    <text evidence="4">Belongs to the protein kinase superfamily.</text>
</comment>
<dbReference type="AlphaFoldDB" id="A0A2R5GT39"/>
<reference evidence="7 8" key="1">
    <citation type="submission" date="2017-12" db="EMBL/GenBank/DDBJ databases">
        <title>Sequencing, de novo assembly and annotation of complete genome of a new Thraustochytrid species, strain FCC1311.</title>
        <authorList>
            <person name="Sedici K."/>
            <person name="Godart F."/>
            <person name="Aiese Cigliano R."/>
            <person name="Sanseverino W."/>
            <person name="Barakat M."/>
            <person name="Ortet P."/>
            <person name="Marechal E."/>
            <person name="Cagnac O."/>
            <person name="Amato A."/>
        </authorList>
    </citation>
    <scope>NUCLEOTIDE SEQUENCE [LARGE SCALE GENOMIC DNA]</scope>
</reference>
<gene>
    <name evidence="7" type="ORF">FCC1311_099782</name>
</gene>
<dbReference type="Proteomes" id="UP000241890">
    <property type="component" value="Unassembled WGS sequence"/>
</dbReference>
<dbReference type="FunCoup" id="A0A2R5GT39">
    <property type="interactions" value="1"/>
</dbReference>
<dbReference type="InParanoid" id="A0A2R5GT39"/>
<dbReference type="GO" id="GO:0005737">
    <property type="term" value="C:cytoplasm"/>
    <property type="evidence" value="ECO:0007669"/>
    <property type="project" value="TreeGrafter"/>
</dbReference>
<protein>
    <submittedName>
        <fullName evidence="7">Protein kinase, putative</fullName>
    </submittedName>
</protein>
<name>A0A2R5GT39_9STRA</name>
<evidence type="ECO:0000313" key="8">
    <source>
        <dbReference type="Proteomes" id="UP000241890"/>
    </source>
</evidence>
<dbReference type="Pfam" id="PF00069">
    <property type="entry name" value="Pkinase"/>
    <property type="match status" value="1"/>
</dbReference>
<keyword evidence="7" id="KW-0808">Transferase</keyword>
<dbReference type="PANTHER" id="PTHR24348:SF72">
    <property type="entry name" value="SERINE_THREONINE PROTEIN KINASE"/>
    <property type="match status" value="1"/>
</dbReference>
<keyword evidence="1 3" id="KW-0547">Nucleotide-binding</keyword>
<evidence type="ECO:0000256" key="1">
    <source>
        <dbReference type="ARBA" id="ARBA00022741"/>
    </source>
</evidence>
<evidence type="ECO:0000256" key="2">
    <source>
        <dbReference type="ARBA" id="ARBA00022840"/>
    </source>
</evidence>
<dbReference type="FunFam" id="1.10.510.10:FF:000571">
    <property type="entry name" value="Maternal embryonic leucine zipper kinase"/>
    <property type="match status" value="1"/>
</dbReference>
<accession>A0A2R5GT39</accession>
<comment type="caution">
    <text evidence="7">The sequence shown here is derived from an EMBL/GenBank/DDBJ whole genome shotgun (WGS) entry which is preliminary data.</text>
</comment>
<dbReference type="InterPro" id="IPR017441">
    <property type="entry name" value="Protein_kinase_ATP_BS"/>
</dbReference>
<feature type="region of interest" description="Disordered" evidence="5">
    <location>
        <begin position="341"/>
        <end position="396"/>
    </location>
</feature>
<dbReference type="CDD" id="cd14008">
    <property type="entry name" value="STKc_LKB1_CaMKK"/>
    <property type="match status" value="1"/>
</dbReference>
<dbReference type="InterPro" id="IPR045269">
    <property type="entry name" value="Atg1-like"/>
</dbReference>
<dbReference type="PANTHER" id="PTHR24348">
    <property type="entry name" value="SERINE/THREONINE-PROTEIN KINASE UNC-51-RELATED"/>
    <property type="match status" value="1"/>
</dbReference>
<sequence>MMDDDGFVAKDGDVVNEYTLGALLGQGSFGEVREGRKGDDLFAVKCLSRSFLKKKREFKKEGRRMKVKTALDDVQREIAIMKKVHHPNLVGLVEAIDNEDTDNLYIVLEFVSGGQVMYWSGADARYSKKGGGVYSENAARPIAQGVLDGLRYLHAQDIIHRDLKPENLLLASDGRVKIGDFGIAQKLELEKTQSASLSNMQGTYQFMAPEMITDDKYNGYLIDIWAFGVCLYAFVNGELPFYGADAESVFEAIEKGKLVIPEGLSDPLSELLAGVLEKDPKKRLGMTELIESSWFEFSDEELAQPDKVELTESEREQAITPFQLDLYKIVNAKKHAKLWRKAASSSKGLRDDSGLGRPSAASSSANTLHEDDDVDTIGTNEDAHLPVSPATPNADAAVDAAAPPVVPVVASLGGDCTTTSSPGAASTGAGPGTSPSSSSAAAGGATSGPGAERPKSSANRSCCNIF</sequence>
<evidence type="ECO:0000259" key="6">
    <source>
        <dbReference type="PROSITE" id="PS50011"/>
    </source>
</evidence>
<dbReference type="PROSITE" id="PS00108">
    <property type="entry name" value="PROTEIN_KINASE_ST"/>
    <property type="match status" value="1"/>
</dbReference>
<dbReference type="PROSITE" id="PS00107">
    <property type="entry name" value="PROTEIN_KINASE_ATP"/>
    <property type="match status" value="1"/>
</dbReference>
<feature type="region of interest" description="Disordered" evidence="5">
    <location>
        <begin position="417"/>
        <end position="466"/>
    </location>
</feature>
<dbReference type="PROSITE" id="PS50011">
    <property type="entry name" value="PROTEIN_KINASE_DOM"/>
    <property type="match status" value="1"/>
</dbReference>
<dbReference type="Gene3D" id="1.10.510.10">
    <property type="entry name" value="Transferase(Phosphotransferase) domain 1"/>
    <property type="match status" value="1"/>
</dbReference>
<dbReference type="OrthoDB" id="68483at2759"/>
<organism evidence="7 8">
    <name type="scientific">Hondaea fermentalgiana</name>
    <dbReference type="NCBI Taxonomy" id="2315210"/>
    <lineage>
        <taxon>Eukaryota</taxon>
        <taxon>Sar</taxon>
        <taxon>Stramenopiles</taxon>
        <taxon>Bigyra</taxon>
        <taxon>Labyrinthulomycetes</taxon>
        <taxon>Thraustochytrida</taxon>
        <taxon>Thraustochytriidae</taxon>
        <taxon>Hondaea</taxon>
    </lineage>
</organism>
<dbReference type="GO" id="GO:0004674">
    <property type="term" value="F:protein serine/threonine kinase activity"/>
    <property type="evidence" value="ECO:0007669"/>
    <property type="project" value="UniProtKB-KW"/>
</dbReference>
<dbReference type="SUPFAM" id="SSF56112">
    <property type="entry name" value="Protein kinase-like (PK-like)"/>
    <property type="match status" value="1"/>
</dbReference>
<keyword evidence="8" id="KW-1185">Reference proteome</keyword>
<evidence type="ECO:0000313" key="7">
    <source>
        <dbReference type="EMBL" id="GBG33755.1"/>
    </source>
</evidence>
<evidence type="ECO:0000256" key="5">
    <source>
        <dbReference type="SAM" id="MobiDB-lite"/>
    </source>
</evidence>
<feature type="compositionally biased region" description="Polar residues" evidence="5">
    <location>
        <begin position="456"/>
        <end position="466"/>
    </location>
</feature>
<dbReference type="SMART" id="SM00220">
    <property type="entry name" value="S_TKc"/>
    <property type="match status" value="1"/>
</dbReference>
<proteinExistence type="inferred from homology"/>
<dbReference type="InterPro" id="IPR011009">
    <property type="entry name" value="Kinase-like_dom_sf"/>
</dbReference>
<dbReference type="EMBL" id="BEYU01000168">
    <property type="protein sequence ID" value="GBG33755.1"/>
    <property type="molecule type" value="Genomic_DNA"/>
</dbReference>
<feature type="compositionally biased region" description="Low complexity" evidence="5">
    <location>
        <begin position="417"/>
        <end position="451"/>
    </location>
</feature>
<dbReference type="GO" id="GO:0005524">
    <property type="term" value="F:ATP binding"/>
    <property type="evidence" value="ECO:0007669"/>
    <property type="project" value="UniProtKB-UniRule"/>
</dbReference>
<dbReference type="InterPro" id="IPR008271">
    <property type="entry name" value="Ser/Thr_kinase_AS"/>
</dbReference>
<evidence type="ECO:0000256" key="3">
    <source>
        <dbReference type="PROSITE-ProRule" id="PRU10141"/>
    </source>
</evidence>
<dbReference type="GO" id="GO:0010506">
    <property type="term" value="P:regulation of autophagy"/>
    <property type="evidence" value="ECO:0007669"/>
    <property type="project" value="InterPro"/>
</dbReference>
<evidence type="ECO:0000256" key="4">
    <source>
        <dbReference type="RuleBase" id="RU000304"/>
    </source>
</evidence>
<feature type="binding site" evidence="3">
    <location>
        <position position="45"/>
    </location>
    <ligand>
        <name>ATP</name>
        <dbReference type="ChEBI" id="CHEBI:30616"/>
    </ligand>
</feature>
<dbReference type="InterPro" id="IPR000719">
    <property type="entry name" value="Prot_kinase_dom"/>
</dbReference>